<evidence type="ECO:0008006" key="3">
    <source>
        <dbReference type="Google" id="ProtNLM"/>
    </source>
</evidence>
<dbReference type="OrthoDB" id="5459641at2"/>
<gene>
    <name evidence="1" type="ORF">GTA51_04610</name>
</gene>
<evidence type="ECO:0000313" key="2">
    <source>
        <dbReference type="Proteomes" id="UP000482487"/>
    </source>
</evidence>
<dbReference type="Proteomes" id="UP000482487">
    <property type="component" value="Unassembled WGS sequence"/>
</dbReference>
<keyword evidence="2" id="KW-1185">Reference proteome</keyword>
<sequence>MNAPTVVIACPCGGHSLTLPADKLPVGGRAAFVCPVCRVRRSVVRTRAGVEIDGQPTAGLAGDAPLAGKPSPSAAPPTARIALALVADAGWREALAAALPPGWHVLAPETAPQAVVDFQAHAPGLVLADDSAPALAVAAVVAALPGSHRESLVLLALVPAPEADPLTTFACSADAVLDSRDTADLAERLRAAFDRAASLPSLFTEGRG</sequence>
<accession>A0A7C9ITG6</accession>
<dbReference type="RefSeq" id="WP_160959094.1">
    <property type="nucleotide sequence ID" value="NZ_WVUD01000005.1"/>
</dbReference>
<protein>
    <recommendedName>
        <fullName evidence="3">Zinc finger/thioredoxin putative domain-containing protein</fullName>
    </recommendedName>
</protein>
<comment type="caution">
    <text evidence="1">The sequence shown here is derived from an EMBL/GenBank/DDBJ whole genome shotgun (WGS) entry which is preliminary data.</text>
</comment>
<dbReference type="AlphaFoldDB" id="A0A7C9ITG6"/>
<name>A0A7C9ITG6_9BACT</name>
<reference evidence="1 2" key="1">
    <citation type="submission" date="2020-01" db="EMBL/GenBank/DDBJ databases">
        <title>Genome sequence of Desulfovibrio aerotolerans DSM 16695(T).</title>
        <authorList>
            <person name="Karnachuk O."/>
            <person name="Avakyan M."/>
            <person name="Mardanov A."/>
            <person name="Kadnikov V."/>
            <person name="Ravin N."/>
        </authorList>
    </citation>
    <scope>NUCLEOTIDE SEQUENCE [LARGE SCALE GENOMIC DNA]</scope>
    <source>
        <strain evidence="1 2">DSM 16695</strain>
    </source>
</reference>
<organism evidence="1 2">
    <name type="scientific">Solidesulfovibrio aerotolerans</name>
    <dbReference type="NCBI Taxonomy" id="295255"/>
    <lineage>
        <taxon>Bacteria</taxon>
        <taxon>Pseudomonadati</taxon>
        <taxon>Thermodesulfobacteriota</taxon>
        <taxon>Desulfovibrionia</taxon>
        <taxon>Desulfovibrionales</taxon>
        <taxon>Desulfovibrionaceae</taxon>
        <taxon>Solidesulfovibrio</taxon>
    </lineage>
</organism>
<proteinExistence type="predicted"/>
<evidence type="ECO:0000313" key="1">
    <source>
        <dbReference type="EMBL" id="MYL82420.1"/>
    </source>
</evidence>
<dbReference type="EMBL" id="WVUD01000005">
    <property type="protein sequence ID" value="MYL82420.1"/>
    <property type="molecule type" value="Genomic_DNA"/>
</dbReference>